<evidence type="ECO:0000313" key="4">
    <source>
        <dbReference type="EMBL" id="ENZ11596.1"/>
    </source>
</evidence>
<dbReference type="InterPro" id="IPR029055">
    <property type="entry name" value="Ntn_hydrolases_N"/>
</dbReference>
<dbReference type="PATRIC" id="fig|999408.3.peg.4221"/>
<dbReference type="Proteomes" id="UP000013085">
    <property type="component" value="Unassembled WGS sequence"/>
</dbReference>
<organism evidence="4 5">
    <name type="scientific">[Clostridium] clostridioforme 90A8</name>
    <dbReference type="NCBI Taxonomy" id="999408"/>
    <lineage>
        <taxon>Bacteria</taxon>
        <taxon>Bacillati</taxon>
        <taxon>Bacillota</taxon>
        <taxon>Clostridia</taxon>
        <taxon>Lachnospirales</taxon>
        <taxon>Lachnospiraceae</taxon>
        <taxon>Enterocloster</taxon>
    </lineage>
</organism>
<evidence type="ECO:0000256" key="1">
    <source>
        <dbReference type="ARBA" id="ARBA00006625"/>
    </source>
</evidence>
<dbReference type="Pfam" id="PF02275">
    <property type="entry name" value="CBAH"/>
    <property type="match status" value="1"/>
</dbReference>
<proteinExistence type="inferred from homology"/>
<evidence type="ECO:0000313" key="5">
    <source>
        <dbReference type="Proteomes" id="UP000013085"/>
    </source>
</evidence>
<dbReference type="InterPro" id="IPR052193">
    <property type="entry name" value="Peptidase_C59"/>
</dbReference>
<accession>A0A0E2H620</accession>
<sequence>MCTAMVTQTSQGDIYFGRTMDFSYPLEPELYVVPKGFQWNNIMNTHQVRNRYRFMGIGQDISPVVFADGVNEMGFGAAVLYFPGYARYDSPDPEDPSRPAVTALELTGFLLGLSASVEEAAFILRTIRIVGAQDSITGTIAPLHWLVADRTGKSMVIEKTADGLHLMDNPIGVLSNSPDFQWHLTNLRNYMNLSASQNQSQTWGSLELTPLGQGVGSFGLPGDYTPPSRFVRTAFLKTHTPIPAGREEAALTCFHIMESVSIPKGPVITGRNTPDYTQYTAFINLSSREYFFRTYDNSCITSASLPGNPDTESGMKSLAVLNQPAAFRRLPESLGTF</sequence>
<dbReference type="PANTHER" id="PTHR35527">
    <property type="entry name" value="CHOLOYLGLYCINE HYDROLASE"/>
    <property type="match status" value="1"/>
</dbReference>
<dbReference type="CDD" id="cd00542">
    <property type="entry name" value="Ntn_PVA"/>
    <property type="match status" value="1"/>
</dbReference>
<keyword evidence="2" id="KW-0378">Hydrolase</keyword>
<comment type="caution">
    <text evidence="4">The sequence shown here is derived from an EMBL/GenBank/DDBJ whole genome shotgun (WGS) entry which is preliminary data.</text>
</comment>
<dbReference type="PANTHER" id="PTHR35527:SF2">
    <property type="entry name" value="HYDROLASE"/>
    <property type="match status" value="1"/>
</dbReference>
<feature type="domain" description="Choloylglycine hydrolase/NAAA C-terminal" evidence="3">
    <location>
        <begin position="2"/>
        <end position="305"/>
    </location>
</feature>
<dbReference type="EMBL" id="AGYR01000042">
    <property type="protein sequence ID" value="ENZ11596.1"/>
    <property type="molecule type" value="Genomic_DNA"/>
</dbReference>
<evidence type="ECO:0000256" key="2">
    <source>
        <dbReference type="ARBA" id="ARBA00022801"/>
    </source>
</evidence>
<dbReference type="HOGENOM" id="CLU_045206_1_0_9"/>
<protein>
    <submittedName>
        <fullName evidence="4">Penicillin amidase</fullName>
    </submittedName>
</protein>
<comment type="similarity">
    <text evidence="1">Belongs to the peptidase C59 family.</text>
</comment>
<dbReference type="SMR" id="A0A0E2H620"/>
<dbReference type="RefSeq" id="WP_002588087.1">
    <property type="nucleotide sequence ID" value="NZ_KB850981.1"/>
</dbReference>
<dbReference type="AlphaFoldDB" id="A0A0E2H620"/>
<name>A0A0E2H620_9FIRM</name>
<dbReference type="GO" id="GO:0016787">
    <property type="term" value="F:hydrolase activity"/>
    <property type="evidence" value="ECO:0007669"/>
    <property type="project" value="UniProtKB-KW"/>
</dbReference>
<dbReference type="MEROPS" id="C59.001"/>
<gene>
    <name evidence="4" type="ORF">HMPREF1090_03951</name>
</gene>
<dbReference type="Gene3D" id="3.60.60.10">
    <property type="entry name" value="Penicillin V Acylase, Chain A"/>
    <property type="match status" value="1"/>
</dbReference>
<evidence type="ECO:0000259" key="3">
    <source>
        <dbReference type="Pfam" id="PF02275"/>
    </source>
</evidence>
<dbReference type="SUPFAM" id="SSF56235">
    <property type="entry name" value="N-terminal nucleophile aminohydrolases (Ntn hydrolases)"/>
    <property type="match status" value="1"/>
</dbReference>
<reference evidence="4 5" key="1">
    <citation type="submission" date="2013-01" db="EMBL/GenBank/DDBJ databases">
        <title>The Genome Sequence of Clostridium clostridioforme 90A8.</title>
        <authorList>
            <consortium name="The Broad Institute Genome Sequencing Platform"/>
            <person name="Earl A."/>
            <person name="Ward D."/>
            <person name="Feldgarden M."/>
            <person name="Gevers D."/>
            <person name="Courvalin P."/>
            <person name="Lambert T."/>
            <person name="Walker B."/>
            <person name="Young S.K."/>
            <person name="Zeng Q."/>
            <person name="Gargeya S."/>
            <person name="Fitzgerald M."/>
            <person name="Haas B."/>
            <person name="Abouelleil A."/>
            <person name="Alvarado L."/>
            <person name="Arachchi H.M."/>
            <person name="Berlin A.M."/>
            <person name="Chapman S.B."/>
            <person name="Dewar J."/>
            <person name="Goldberg J."/>
            <person name="Griggs A."/>
            <person name="Gujja S."/>
            <person name="Hansen M."/>
            <person name="Howarth C."/>
            <person name="Imamovic A."/>
            <person name="Larimer J."/>
            <person name="McCowan C."/>
            <person name="Murphy C."/>
            <person name="Neiman D."/>
            <person name="Pearson M."/>
            <person name="Priest M."/>
            <person name="Roberts A."/>
            <person name="Saif S."/>
            <person name="Shea T."/>
            <person name="Sisk P."/>
            <person name="Sykes S."/>
            <person name="Wortman J."/>
            <person name="Nusbaum C."/>
            <person name="Birren B."/>
        </authorList>
    </citation>
    <scope>NUCLEOTIDE SEQUENCE [LARGE SCALE GENOMIC DNA]</scope>
    <source>
        <strain evidence="4 5">90A8</strain>
    </source>
</reference>
<dbReference type="InterPro" id="IPR029132">
    <property type="entry name" value="CBAH/NAAA_C"/>
</dbReference>
<dbReference type="GeneID" id="57961756"/>